<dbReference type="InterPro" id="IPR018200">
    <property type="entry name" value="USP_CS"/>
</dbReference>
<keyword evidence="5 7" id="KW-0378">Hydrolase</keyword>
<comment type="caution">
    <text evidence="10">The sequence shown here is derived from an EMBL/GenBank/DDBJ whole genome shotgun (WGS) entry which is preliminary data.</text>
</comment>
<dbReference type="InterPro" id="IPR001394">
    <property type="entry name" value="Peptidase_C19_UCH"/>
</dbReference>
<evidence type="ECO:0000313" key="11">
    <source>
        <dbReference type="Proteomes" id="UP001188597"/>
    </source>
</evidence>
<proteinExistence type="inferred from homology"/>
<dbReference type="GO" id="GO:0016579">
    <property type="term" value="P:protein deubiquitination"/>
    <property type="evidence" value="ECO:0007669"/>
    <property type="project" value="InterPro"/>
</dbReference>
<dbReference type="GO" id="GO:0004843">
    <property type="term" value="F:cysteine-type deubiquitinase activity"/>
    <property type="evidence" value="ECO:0007669"/>
    <property type="project" value="UniProtKB-UniRule"/>
</dbReference>
<dbReference type="PROSITE" id="PS00972">
    <property type="entry name" value="USP_1"/>
    <property type="match status" value="1"/>
</dbReference>
<dbReference type="PANTHER" id="PTHR24006">
    <property type="entry name" value="UBIQUITIN CARBOXYL-TERMINAL HYDROLASE"/>
    <property type="match status" value="1"/>
</dbReference>
<dbReference type="InterPro" id="IPR050164">
    <property type="entry name" value="Peptidase_C19"/>
</dbReference>
<evidence type="ECO:0000256" key="8">
    <source>
        <dbReference type="SAM" id="MobiDB-lite"/>
    </source>
</evidence>
<dbReference type="FunFam" id="3.90.70.10:FF:000108">
    <property type="entry name" value="Ubiquitin carboxyl-terminal hydrolase"/>
    <property type="match status" value="1"/>
</dbReference>
<evidence type="ECO:0000256" key="6">
    <source>
        <dbReference type="ARBA" id="ARBA00022807"/>
    </source>
</evidence>
<evidence type="ECO:0000259" key="9">
    <source>
        <dbReference type="PROSITE" id="PS50235"/>
    </source>
</evidence>
<evidence type="ECO:0000256" key="7">
    <source>
        <dbReference type="RuleBase" id="RU366025"/>
    </source>
</evidence>
<evidence type="ECO:0000256" key="3">
    <source>
        <dbReference type="ARBA" id="ARBA00022670"/>
    </source>
</evidence>
<feature type="compositionally biased region" description="Polar residues" evidence="8">
    <location>
        <begin position="126"/>
        <end position="141"/>
    </location>
</feature>
<dbReference type="GO" id="GO:0006508">
    <property type="term" value="P:proteolysis"/>
    <property type="evidence" value="ECO:0007669"/>
    <property type="project" value="UniProtKB-KW"/>
</dbReference>
<name>A0AA88W901_9ASTE</name>
<dbReference type="PROSITE" id="PS50235">
    <property type="entry name" value="USP_3"/>
    <property type="match status" value="1"/>
</dbReference>
<feature type="region of interest" description="Disordered" evidence="8">
    <location>
        <begin position="126"/>
        <end position="150"/>
    </location>
</feature>
<dbReference type="EC" id="3.4.19.12" evidence="7"/>
<dbReference type="PROSITE" id="PS00973">
    <property type="entry name" value="USP_2"/>
    <property type="match status" value="1"/>
</dbReference>
<dbReference type="AlphaFoldDB" id="A0AA88W901"/>
<evidence type="ECO:0000256" key="2">
    <source>
        <dbReference type="ARBA" id="ARBA00009085"/>
    </source>
</evidence>
<accession>A0AA88W901</accession>
<comment type="catalytic activity">
    <reaction evidence="1 7">
        <text>Thiol-dependent hydrolysis of ester, thioester, amide, peptide and isopeptide bonds formed by the C-terminal Gly of ubiquitin (a 76-residue protein attached to proteins as an intracellular targeting signal).</text>
        <dbReference type="EC" id="3.4.19.12"/>
    </reaction>
</comment>
<protein>
    <recommendedName>
        <fullName evidence="7">Ubiquitin carboxyl-terminal hydrolase</fullName>
        <ecNumber evidence="7">3.4.19.12</ecNumber>
    </recommendedName>
</protein>
<dbReference type="GO" id="GO:0005634">
    <property type="term" value="C:nucleus"/>
    <property type="evidence" value="ECO:0007669"/>
    <property type="project" value="TreeGrafter"/>
</dbReference>
<dbReference type="InterPro" id="IPR038765">
    <property type="entry name" value="Papain-like_cys_pep_sf"/>
</dbReference>
<comment type="function">
    <text evidence="7">Recognizes and hydrolyzes the peptide bond at the C-terminal Gly of ubiquitin. Involved in the processing of poly-ubiquitin precursors as well as that of ubiquitinated proteins.</text>
</comment>
<dbReference type="InterPro" id="IPR028889">
    <property type="entry name" value="USP"/>
</dbReference>
<comment type="similarity">
    <text evidence="2 7">Belongs to the peptidase C19 family.</text>
</comment>
<dbReference type="Proteomes" id="UP001188597">
    <property type="component" value="Unassembled WGS sequence"/>
</dbReference>
<keyword evidence="11" id="KW-1185">Reference proteome</keyword>
<dbReference type="Pfam" id="PF00443">
    <property type="entry name" value="UCH"/>
    <property type="match status" value="1"/>
</dbReference>
<keyword evidence="3 7" id="KW-0645">Protease</keyword>
<dbReference type="SUPFAM" id="SSF54001">
    <property type="entry name" value="Cysteine proteinases"/>
    <property type="match status" value="1"/>
</dbReference>
<reference evidence="10" key="1">
    <citation type="submission" date="2022-12" db="EMBL/GenBank/DDBJ databases">
        <title>Draft genome assemblies for two species of Escallonia (Escalloniales).</title>
        <authorList>
            <person name="Chanderbali A."/>
            <person name="Dervinis C."/>
            <person name="Anghel I."/>
            <person name="Soltis D."/>
            <person name="Soltis P."/>
            <person name="Zapata F."/>
        </authorList>
    </citation>
    <scope>NUCLEOTIDE SEQUENCE</scope>
    <source>
        <strain evidence="10">UCBG64.0493</strain>
        <tissue evidence="10">Leaf</tissue>
    </source>
</reference>
<evidence type="ECO:0000256" key="1">
    <source>
        <dbReference type="ARBA" id="ARBA00000707"/>
    </source>
</evidence>
<keyword evidence="4 7" id="KW-0833">Ubl conjugation pathway</keyword>
<evidence type="ECO:0000313" key="10">
    <source>
        <dbReference type="EMBL" id="KAK3023202.1"/>
    </source>
</evidence>
<dbReference type="EMBL" id="JAVXUP010000669">
    <property type="protein sequence ID" value="KAK3023202.1"/>
    <property type="molecule type" value="Genomic_DNA"/>
</dbReference>
<gene>
    <name evidence="10" type="ORF">RJ639_043667</name>
</gene>
<keyword evidence="6 7" id="KW-0788">Thiol protease</keyword>
<sequence length="545" mass="60284">MTHHQVLVFGSFTEDEIKSLQIQPTESDLTIKFGSLDSETLKSVGIFSTIPKKPENSTGSHPTKLLHNESTLNTVCTTEKAREVISTCIDDNGSNHDLWPAQCSDSVIELQQNDMKLSLPHVSVTVSDPQNHLSPKQLSTESSSSSSKPVVDEAFFDSSEGFELVDSKEISCDASNEPGATARNLLPRGLVNLGNLCFLNATLQALLCCSPFVQLLQELRTRNIPLIGYPTLHAFVDFISEFDIPCNSSSKKKQTFVLETGSPLRPVMFEIVLKNFSPDVSDSLLGSPRQEDAQEFLSYIMHQMHDELLKLDGQSPNVTGKKPSLVNSMNDEDDDDYWETVGPKNRTAITRTQSFIPSELSATFGGQLRSVVKARGNKASATIQPYLLLHLNISPEHVWTIEDALHLFSAPETLEGYRASAAGKAEVVSASKSVKILEPSDMMILHLMRFSYGSQGSTKLHKPVHFSFELVLGRELLVSPSTEIRRYELVATITHHGRDPSKGHYTADTCHSSGKWLHCDDASVAVIPKSKVLHDQAYILFYKRL</sequence>
<organism evidence="10 11">
    <name type="scientific">Escallonia herrerae</name>
    <dbReference type="NCBI Taxonomy" id="1293975"/>
    <lineage>
        <taxon>Eukaryota</taxon>
        <taxon>Viridiplantae</taxon>
        <taxon>Streptophyta</taxon>
        <taxon>Embryophyta</taxon>
        <taxon>Tracheophyta</taxon>
        <taxon>Spermatophyta</taxon>
        <taxon>Magnoliopsida</taxon>
        <taxon>eudicotyledons</taxon>
        <taxon>Gunneridae</taxon>
        <taxon>Pentapetalae</taxon>
        <taxon>asterids</taxon>
        <taxon>campanulids</taxon>
        <taxon>Escalloniales</taxon>
        <taxon>Escalloniaceae</taxon>
        <taxon>Escallonia</taxon>
    </lineage>
</organism>
<evidence type="ECO:0000256" key="5">
    <source>
        <dbReference type="ARBA" id="ARBA00022801"/>
    </source>
</evidence>
<dbReference type="PANTHER" id="PTHR24006:SF687">
    <property type="entry name" value="UBIQUITIN CARBOXYL-TERMINAL HYDROLASE 10"/>
    <property type="match status" value="1"/>
</dbReference>
<dbReference type="GO" id="GO:0005829">
    <property type="term" value="C:cytosol"/>
    <property type="evidence" value="ECO:0007669"/>
    <property type="project" value="TreeGrafter"/>
</dbReference>
<evidence type="ECO:0000256" key="4">
    <source>
        <dbReference type="ARBA" id="ARBA00022786"/>
    </source>
</evidence>
<dbReference type="Gene3D" id="3.90.70.10">
    <property type="entry name" value="Cysteine proteinases"/>
    <property type="match status" value="1"/>
</dbReference>
<feature type="domain" description="USP" evidence="9">
    <location>
        <begin position="188"/>
        <end position="545"/>
    </location>
</feature>